<dbReference type="InterPro" id="IPR017853">
    <property type="entry name" value="GH"/>
</dbReference>
<accession>A0A9P1H3E6</accession>
<feature type="domain" description="GH10" evidence="13">
    <location>
        <begin position="15"/>
        <end position="334"/>
    </location>
</feature>
<dbReference type="EC" id="3.2.1.8" evidence="10"/>
<comment type="subcellular location">
    <subcellularLocation>
        <location evidence="2">Secreted</location>
    </subcellularLocation>
</comment>
<dbReference type="GO" id="GO:0045493">
    <property type="term" value="P:xylan catabolic process"/>
    <property type="evidence" value="ECO:0007669"/>
    <property type="project" value="UniProtKB-KW"/>
</dbReference>
<evidence type="ECO:0000256" key="9">
    <source>
        <dbReference type="ARBA" id="ARBA00023326"/>
    </source>
</evidence>
<organism evidence="14 15">
    <name type="scientific">Parascedosporium putredinis</name>
    <dbReference type="NCBI Taxonomy" id="1442378"/>
    <lineage>
        <taxon>Eukaryota</taxon>
        <taxon>Fungi</taxon>
        <taxon>Dikarya</taxon>
        <taxon>Ascomycota</taxon>
        <taxon>Pezizomycotina</taxon>
        <taxon>Sordariomycetes</taxon>
        <taxon>Hypocreomycetidae</taxon>
        <taxon>Microascales</taxon>
        <taxon>Microascaceae</taxon>
        <taxon>Parascedosporium</taxon>
    </lineage>
</organism>
<feature type="chain" id="PRO_5040120840" description="Beta-xylanase" evidence="12">
    <location>
        <begin position="20"/>
        <end position="545"/>
    </location>
</feature>
<keyword evidence="6" id="KW-0858">Xylan degradation</keyword>
<gene>
    <name evidence="14" type="ORF">PPNO1_LOCUS5009</name>
</gene>
<dbReference type="GO" id="GO:0005576">
    <property type="term" value="C:extracellular region"/>
    <property type="evidence" value="ECO:0007669"/>
    <property type="project" value="UniProtKB-SubCell"/>
</dbReference>
<feature type="compositionally biased region" description="Polar residues" evidence="11">
    <location>
        <begin position="439"/>
        <end position="453"/>
    </location>
</feature>
<keyword evidence="8 10" id="KW-0119">Carbohydrate metabolism</keyword>
<dbReference type="Proteomes" id="UP000838763">
    <property type="component" value="Unassembled WGS sequence"/>
</dbReference>
<proteinExistence type="inferred from homology"/>
<evidence type="ECO:0000259" key="13">
    <source>
        <dbReference type="PROSITE" id="PS51760"/>
    </source>
</evidence>
<evidence type="ECO:0000256" key="3">
    <source>
        <dbReference type="ARBA" id="ARBA00004851"/>
    </source>
</evidence>
<keyword evidence="5" id="KW-0964">Secreted</keyword>
<evidence type="ECO:0000256" key="4">
    <source>
        <dbReference type="ARBA" id="ARBA00007495"/>
    </source>
</evidence>
<evidence type="ECO:0000256" key="2">
    <source>
        <dbReference type="ARBA" id="ARBA00004613"/>
    </source>
</evidence>
<evidence type="ECO:0000256" key="7">
    <source>
        <dbReference type="ARBA" id="ARBA00022801"/>
    </source>
</evidence>
<evidence type="ECO:0000256" key="5">
    <source>
        <dbReference type="ARBA" id="ARBA00022525"/>
    </source>
</evidence>
<dbReference type="Gene3D" id="3.20.20.80">
    <property type="entry name" value="Glycosidases"/>
    <property type="match status" value="1"/>
</dbReference>
<dbReference type="AlphaFoldDB" id="A0A9P1H3E6"/>
<keyword evidence="7 10" id="KW-0378">Hydrolase</keyword>
<feature type="compositionally biased region" description="Low complexity" evidence="11">
    <location>
        <begin position="464"/>
        <end position="484"/>
    </location>
</feature>
<evidence type="ECO:0000256" key="11">
    <source>
        <dbReference type="SAM" id="MobiDB-lite"/>
    </source>
</evidence>
<comment type="caution">
    <text evidence="14">The sequence shown here is derived from an EMBL/GenBank/DDBJ whole genome shotgun (WGS) entry which is preliminary data.</text>
</comment>
<dbReference type="OrthoDB" id="3055998at2759"/>
<dbReference type="SUPFAM" id="SSF51445">
    <property type="entry name" value="(Trans)glycosidases"/>
    <property type="match status" value="1"/>
</dbReference>
<keyword evidence="12" id="KW-0732">Signal</keyword>
<dbReference type="PRINTS" id="PR00134">
    <property type="entry name" value="GLHYDRLASE10"/>
</dbReference>
<feature type="region of interest" description="Disordered" evidence="11">
    <location>
        <begin position="439"/>
        <end position="484"/>
    </location>
</feature>
<comment type="pathway">
    <text evidence="3">Glycan degradation; xylan degradation.</text>
</comment>
<evidence type="ECO:0000256" key="1">
    <source>
        <dbReference type="ARBA" id="ARBA00000681"/>
    </source>
</evidence>
<evidence type="ECO:0000256" key="6">
    <source>
        <dbReference type="ARBA" id="ARBA00022651"/>
    </source>
</evidence>
<keyword evidence="15" id="KW-1185">Reference proteome</keyword>
<name>A0A9P1H3E6_9PEZI</name>
<dbReference type="SMART" id="SM00633">
    <property type="entry name" value="Glyco_10"/>
    <property type="match status" value="1"/>
</dbReference>
<dbReference type="PANTHER" id="PTHR31490">
    <property type="entry name" value="GLYCOSYL HYDROLASE"/>
    <property type="match status" value="1"/>
</dbReference>
<dbReference type="PANTHER" id="PTHR31490:SF35">
    <property type="entry name" value="ENDO-1,4-BETA-XYLANASE"/>
    <property type="match status" value="1"/>
</dbReference>
<dbReference type="InterPro" id="IPR044846">
    <property type="entry name" value="GH10"/>
</dbReference>
<feature type="signal peptide" evidence="12">
    <location>
        <begin position="1"/>
        <end position="19"/>
    </location>
</feature>
<evidence type="ECO:0000313" key="15">
    <source>
        <dbReference type="Proteomes" id="UP000838763"/>
    </source>
</evidence>
<sequence length="545" mass="58716">MQSFTLLIAVLATVSPASAQLNTLAKAAGLLYFGTAVDNPGLNNQQYMSIARDTKEFGQVTPANGQKWDSTERSQGQFSYGNGDAVTTVARQAGQLLRCHTLVWHSQLPSWVSNGFSRDQMESVIRTHIQNVGGHYKGQCYAWDVVNEALEDNGQYRQSPMYRAMGADFIPFSFKVAAEVDPSAKLYYNDYNIEHPGAKATAALEIVKNIKAQGARIDGVGGQGHWIVGQTPSKQDLMSVLASYAALVDEVAYTEIDIRHSSVPASQSAREQQAKDYVSVVDACLQTPKCIGITIWDFADQYSWVPSTFNGQGEACLWDNNLNKKPAYTSLVNHFQSVASQRDLPLPALAPRAPQARLRVSTAGLASSPHPKTCAEQRLISLHGSLAAQTTTVVQTSTVTLTQVSTATATVTAITTSVPEPETVVTTSVLTIVTTVSDCSSGPATSASESALESPSHEASEELQTTTVAAEPTQATPTPAPETRTVTEDVTETVTATSVSTIRSTITSFTDPRANSCTRIAVWPMRWHQLDGIYCVRLRGYVPSA</sequence>
<evidence type="ECO:0000256" key="8">
    <source>
        <dbReference type="ARBA" id="ARBA00023277"/>
    </source>
</evidence>
<comment type="catalytic activity">
    <reaction evidence="1 10">
        <text>Endohydrolysis of (1-&gt;4)-beta-D-xylosidic linkages in xylans.</text>
        <dbReference type="EC" id="3.2.1.8"/>
    </reaction>
</comment>
<keyword evidence="9 10" id="KW-0624">Polysaccharide degradation</keyword>
<protein>
    <recommendedName>
        <fullName evidence="10">Beta-xylanase</fullName>
        <ecNumber evidence="10">3.2.1.8</ecNumber>
    </recommendedName>
</protein>
<evidence type="ECO:0000256" key="10">
    <source>
        <dbReference type="RuleBase" id="RU361174"/>
    </source>
</evidence>
<evidence type="ECO:0000313" key="14">
    <source>
        <dbReference type="EMBL" id="CAI4215296.1"/>
    </source>
</evidence>
<evidence type="ECO:0000256" key="12">
    <source>
        <dbReference type="SAM" id="SignalP"/>
    </source>
</evidence>
<dbReference type="InterPro" id="IPR001000">
    <property type="entry name" value="GH10_dom"/>
</dbReference>
<keyword evidence="10" id="KW-0326">Glycosidase</keyword>
<dbReference type="GO" id="GO:0031176">
    <property type="term" value="F:endo-1,4-beta-xylanase activity"/>
    <property type="evidence" value="ECO:0007669"/>
    <property type="project" value="UniProtKB-EC"/>
</dbReference>
<dbReference type="PROSITE" id="PS51760">
    <property type="entry name" value="GH10_2"/>
    <property type="match status" value="1"/>
</dbReference>
<comment type="similarity">
    <text evidence="4 10">Belongs to the glycosyl hydrolase 10 (cellulase F) family.</text>
</comment>
<dbReference type="Pfam" id="PF00331">
    <property type="entry name" value="Glyco_hydro_10"/>
    <property type="match status" value="1"/>
</dbReference>
<reference evidence="14" key="1">
    <citation type="submission" date="2022-11" db="EMBL/GenBank/DDBJ databases">
        <authorList>
            <person name="Scott C."/>
            <person name="Bruce N."/>
        </authorList>
    </citation>
    <scope>NUCLEOTIDE SEQUENCE</scope>
</reference>
<dbReference type="EMBL" id="CALLCH030000012">
    <property type="protein sequence ID" value="CAI4215296.1"/>
    <property type="molecule type" value="Genomic_DNA"/>
</dbReference>